<reference evidence="5" key="3">
    <citation type="submission" date="2025-09" db="UniProtKB">
        <authorList>
            <consortium name="Ensembl"/>
        </authorList>
    </citation>
    <scope>IDENTIFICATION</scope>
</reference>
<dbReference type="Gene3D" id="3.30.559.10">
    <property type="entry name" value="Chloramphenicol acetyltransferase-like domain"/>
    <property type="match status" value="1"/>
</dbReference>
<reference evidence="5" key="2">
    <citation type="submission" date="2025-08" db="UniProtKB">
        <authorList>
            <consortium name="Ensembl"/>
        </authorList>
    </citation>
    <scope>IDENTIFICATION</scope>
</reference>
<name>G1KKD3_ANOCA</name>
<dbReference type="GeneTree" id="ENSGT01150000286917"/>
<evidence type="ECO:0000256" key="1">
    <source>
        <dbReference type="ARBA" id="ARBA00005232"/>
    </source>
</evidence>
<dbReference type="InterPro" id="IPR023213">
    <property type="entry name" value="CAT-like_dom_sf"/>
</dbReference>
<dbReference type="GeneID" id="100556956"/>
<keyword evidence="2" id="KW-0808">Transferase</keyword>
<reference evidence="5 6" key="1">
    <citation type="submission" date="2009-12" db="EMBL/GenBank/DDBJ databases">
        <title>The Genome Sequence of Anolis carolinensis (Green Anole Lizard).</title>
        <authorList>
            <consortium name="The Genome Sequencing Platform"/>
            <person name="Di Palma F."/>
            <person name="Alfoldi J."/>
            <person name="Heiman D."/>
            <person name="Young S."/>
            <person name="Grabherr M."/>
            <person name="Johnson J."/>
            <person name="Lander E.S."/>
            <person name="Lindblad-Toh K."/>
        </authorList>
    </citation>
    <scope>NUCLEOTIDE SEQUENCE [LARGE SCALE GENOMIC DNA]</scope>
    <source>
        <strain evidence="5 6">JBL SC #1</strain>
    </source>
</reference>
<dbReference type="GO" id="GO:0004092">
    <property type="term" value="F:carnitine O-acetyltransferase activity"/>
    <property type="evidence" value="ECO:0000318"/>
    <property type="project" value="GO_Central"/>
</dbReference>
<dbReference type="HOGENOM" id="CLU_013513_5_0_1"/>
<comment type="similarity">
    <text evidence="1">Belongs to the carnitine/choline acetyltransferase family.</text>
</comment>
<evidence type="ECO:0000313" key="6">
    <source>
        <dbReference type="Proteomes" id="UP000001646"/>
    </source>
</evidence>
<dbReference type="Bgee" id="ENSACAG00000010586">
    <property type="expression patterns" value="Expressed in embryonic post-anal tail and 12 other cell types or tissues"/>
</dbReference>
<evidence type="ECO:0000256" key="3">
    <source>
        <dbReference type="ARBA" id="ARBA00023315"/>
    </source>
</evidence>
<dbReference type="AlphaFoldDB" id="G1KKD3"/>
<organism evidence="5 6">
    <name type="scientific">Anolis carolinensis</name>
    <name type="common">Green anole</name>
    <name type="synonym">American chameleon</name>
    <dbReference type="NCBI Taxonomy" id="28377"/>
    <lineage>
        <taxon>Eukaryota</taxon>
        <taxon>Metazoa</taxon>
        <taxon>Chordata</taxon>
        <taxon>Craniata</taxon>
        <taxon>Vertebrata</taxon>
        <taxon>Euteleostomi</taxon>
        <taxon>Lepidosauria</taxon>
        <taxon>Squamata</taxon>
        <taxon>Bifurcata</taxon>
        <taxon>Unidentata</taxon>
        <taxon>Episquamata</taxon>
        <taxon>Toxicofera</taxon>
        <taxon>Iguania</taxon>
        <taxon>Dactyloidae</taxon>
        <taxon>Anolis</taxon>
    </lineage>
</organism>
<feature type="domain" description="Choline/carnitine acyltransferase" evidence="4">
    <location>
        <begin position="38"/>
        <end position="607"/>
    </location>
</feature>
<protein>
    <recommendedName>
        <fullName evidence="4">Choline/carnitine acyltransferase domain-containing protein</fullName>
    </recommendedName>
</protein>
<dbReference type="OrthoDB" id="240216at2759"/>
<dbReference type="KEGG" id="acs:100556956"/>
<evidence type="ECO:0000259" key="4">
    <source>
        <dbReference type="Pfam" id="PF00755"/>
    </source>
</evidence>
<dbReference type="InterPro" id="IPR000542">
    <property type="entry name" value="Carn_acyl_trans"/>
</dbReference>
<dbReference type="STRING" id="28377.ENSACAP00000010453"/>
<dbReference type="PANTHER" id="PTHR22589">
    <property type="entry name" value="CARNITINE O-ACYLTRANSFERASE"/>
    <property type="match status" value="1"/>
</dbReference>
<dbReference type="GO" id="GO:0005777">
    <property type="term" value="C:peroxisome"/>
    <property type="evidence" value="ECO:0000318"/>
    <property type="project" value="GO_Central"/>
</dbReference>
<accession>G1KKD3</accession>
<dbReference type="SUPFAM" id="SSF52777">
    <property type="entry name" value="CoA-dependent acyltransferases"/>
    <property type="match status" value="2"/>
</dbReference>
<evidence type="ECO:0000256" key="2">
    <source>
        <dbReference type="ARBA" id="ARBA00022679"/>
    </source>
</evidence>
<dbReference type="eggNOG" id="KOG3717">
    <property type="taxonomic scope" value="Eukaryota"/>
</dbReference>
<dbReference type="Ensembl" id="ENSACAT00000010668.4">
    <property type="protein sequence ID" value="ENSACAP00000010453.3"/>
    <property type="gene ID" value="ENSACAG00000010586.4"/>
</dbReference>
<keyword evidence="6" id="KW-1185">Reference proteome</keyword>
<keyword evidence="3" id="KW-0012">Acyltransferase</keyword>
<dbReference type="Gene3D" id="3.30.559.70">
    <property type="entry name" value="Choline/Carnitine o-acyltransferase, domain 2"/>
    <property type="match status" value="1"/>
</dbReference>
<gene>
    <name evidence="5" type="primary">LOC100556956</name>
</gene>
<dbReference type="Proteomes" id="UP000001646">
    <property type="component" value="Chromosome 2"/>
</dbReference>
<dbReference type="Pfam" id="PF00755">
    <property type="entry name" value="Carn_acyltransf"/>
    <property type="match status" value="1"/>
</dbReference>
<proteinExistence type="inferred from homology"/>
<dbReference type="PROSITE" id="PS00439">
    <property type="entry name" value="ACYLTRANSF_C_1"/>
    <property type="match status" value="1"/>
</dbReference>
<evidence type="ECO:0000313" key="5">
    <source>
        <dbReference type="Ensembl" id="ENSACAP00000010453.3"/>
    </source>
</evidence>
<dbReference type="PANTHER" id="PTHR22589:SF47">
    <property type="entry name" value="CHOLINE_CARNITINE ACYLTRANSFERASE DOMAIN-CONTAINING PROTEIN"/>
    <property type="match status" value="1"/>
</dbReference>
<sequence>MGRWGLLWRPWGCKKPPAWGPKVLHRRNASSFPLPRQPLPPLAQTMARYLRSLEPLVSLEELEQTQQLVTEFETPGGEGERLQARLERRAARMENWITDWWVQSAYLESRLPLAVHSSPAVVLPKQDFNDWRGQLRFAAKLIAGVLDFKAKIDHQTLLVEYSRGYPLCMDQYARLFASCRLPGPKHDSVLLPPPGRRPPTYITVVRNFQFFQLEVYNSDGTPLTVDQLHWQLQRIRAQSWKTDKEPLGVLTSDHRHTWGQAYTTLMRDKLNRESARAIQRSLFTVCLDAPVLKVSDARASSRLAAQMLHGGGSYSNSGNRWFDKTLQFIIGEDGSFGVLYEQAVAEGPPIATIIDHVLDYCKDPVTVRAPLIPLQLPKKLYFCFTPEIKRDIEHAKQNLDILITDLDISCFTYRGFGKELLKRQQLSPDSVLQVALQLAYYRAHGELCATTESASLRRFHRGRTETIRSTTSAALAFVQSMSDDNCQAPERLSLLKQAVEVHSTLTEQALDGQGIDRHMLGLKLEAIADGFRVPELFMDTSYAVASYWKLSTGQVAARTDCVMCYGPLVPDGYAVCYNPLPAHVNFAVTAFNCCQETNAEHLAGNIQKALDDVGALLGNNGGEGGNREKPS</sequence>
<dbReference type="InterPro" id="IPR039551">
    <property type="entry name" value="Cho/carn_acyl_trans"/>
</dbReference>
<dbReference type="InterPro" id="IPR042231">
    <property type="entry name" value="Cho/carn_acyl_trans_2"/>
</dbReference>
<dbReference type="GO" id="GO:0019254">
    <property type="term" value="P:carnitine metabolic process, CoA-linked"/>
    <property type="evidence" value="ECO:0000318"/>
    <property type="project" value="GO_Central"/>
</dbReference>
<dbReference type="InParanoid" id="G1KKD3"/>
<dbReference type="FunFam" id="3.30.559.70:FF:000002">
    <property type="entry name" value="Carnitine O-acetyltransferase"/>
    <property type="match status" value="1"/>
</dbReference>